<evidence type="ECO:0000313" key="2">
    <source>
        <dbReference type="EMBL" id="MBU9843794.1"/>
    </source>
</evidence>
<comment type="caution">
    <text evidence="2">The sequence shown here is derived from an EMBL/GenBank/DDBJ whole genome shotgun (WGS) entry which is preliminary data.</text>
</comment>
<keyword evidence="3" id="KW-1185">Reference proteome</keyword>
<organism evidence="2 3">
    <name type="scientific">Rahnella ecdela</name>
    <dbReference type="NCBI Taxonomy" id="2816250"/>
    <lineage>
        <taxon>Bacteria</taxon>
        <taxon>Pseudomonadati</taxon>
        <taxon>Pseudomonadota</taxon>
        <taxon>Gammaproteobacteria</taxon>
        <taxon>Enterobacterales</taxon>
        <taxon>Yersiniaceae</taxon>
        <taxon>Rahnella</taxon>
    </lineage>
</organism>
<accession>A0ABS6LA25</accession>
<dbReference type="Proteomes" id="UP000739284">
    <property type="component" value="Unassembled WGS sequence"/>
</dbReference>
<protein>
    <submittedName>
        <fullName evidence="2">DUF4236 domain-containing protein</fullName>
    </submittedName>
</protein>
<sequence length="409" mass="46601">MGFRFRKSVSIIPGLRVNFSNGTPSLSIGPRGASVSIGKRGTYANLGLPGSGLSYRTRLDKAARASSRHDDANDLAQHRELLEQDALFLQEAIDAIANIHELTPDPSLCQTIDEMVHIYWKEKHGETDLPAPIRPEKPPIVAPPVEPTPDEGVGMLSKWLESSSARQLRQEANQHHWQLSMVEWQDEQALIKLRYQQQRMAWAEQYALWQFERTERQKLKENHSGKSQLDVVLADTAYFEQLLDQTLQQTIWPRETLVSYQVETISSTVFLDVDLPEIEVMPDRLYVVNAKGNELTEKPYSQKRLREIYARHVHGCLLRLAGIVLSAIPFERVVVSGFTQRLSKSSGYLEEQYILSCEFTRVGMLDLNFSNIDQIDPIAALERFHLVRNMTVTCIFHEIEPLKTTVGTH</sequence>
<dbReference type="Pfam" id="PF14020">
    <property type="entry name" value="DUF4236"/>
    <property type="match status" value="1"/>
</dbReference>
<dbReference type="RefSeq" id="WP_053012148.1">
    <property type="nucleotide sequence ID" value="NZ_JAFMOY010000100.1"/>
</dbReference>
<gene>
    <name evidence="2" type="ORF">J1784_01960</name>
</gene>
<name>A0ABS6LA25_9GAMM</name>
<dbReference type="InterPro" id="IPR025330">
    <property type="entry name" value="DUF4236"/>
</dbReference>
<feature type="domain" description="DUF4236" evidence="1">
    <location>
        <begin position="3"/>
        <end position="56"/>
    </location>
</feature>
<dbReference type="EMBL" id="JAFMOY010000100">
    <property type="protein sequence ID" value="MBU9843794.1"/>
    <property type="molecule type" value="Genomic_DNA"/>
</dbReference>
<proteinExistence type="predicted"/>
<evidence type="ECO:0000259" key="1">
    <source>
        <dbReference type="Pfam" id="PF14020"/>
    </source>
</evidence>
<reference evidence="2 3" key="1">
    <citation type="submission" date="2021-03" db="EMBL/GenBank/DDBJ databases">
        <title>Five novel Rahnella species.</title>
        <authorList>
            <person name="Brady C."/>
            <person name="Asselin J."/>
            <person name="Beer S."/>
            <person name="Bruberg M.B."/>
            <person name="Crampton B."/>
            <person name="Venter S."/>
            <person name="Arnold D."/>
            <person name="Denman S."/>
        </authorList>
    </citation>
    <scope>NUCLEOTIDE SEQUENCE [LARGE SCALE GENOMIC DNA]</scope>
    <source>
        <strain evidence="2 3">FRB 231</strain>
    </source>
</reference>
<evidence type="ECO:0000313" key="3">
    <source>
        <dbReference type="Proteomes" id="UP000739284"/>
    </source>
</evidence>